<evidence type="ECO:0000313" key="3">
    <source>
        <dbReference type="Proteomes" id="UP000077266"/>
    </source>
</evidence>
<keyword evidence="3" id="KW-1185">Reference proteome</keyword>
<evidence type="ECO:0000256" key="1">
    <source>
        <dbReference type="SAM" id="MobiDB-lite"/>
    </source>
</evidence>
<feature type="region of interest" description="Disordered" evidence="1">
    <location>
        <begin position="291"/>
        <end position="313"/>
    </location>
</feature>
<evidence type="ECO:0000313" key="2">
    <source>
        <dbReference type="EMBL" id="KZV88724.1"/>
    </source>
</evidence>
<sequence length="404" mass="44512">MAVIESPDIYDRPGENGTFAVVQLDPVASVAAMKDARATEAAAKIPRSKYLVIIEGIGFSGIELSPGVPKLEFTFLQAGRGLPPDAWAASAVSPAPTQREDRPPLVASSPLPWPDCYIDSFGYFVGIVSRLHKPSKDVVCFTEEELDRAYGYTLSDQIRLGKGKLTAPPGTEVAKADSVVATDAEEQSEVAVSQDADLDDSQADWDSDTESSWAPPPPILPTRPQSPAPYQPEQMNLHVEMWLDLSTAHELSPPYQIVSDLARLRSIEDEWARRKADEIVTKRPQTTAWLEHISTGEEPPDDASIRAMSDDGLGDDWDVAAEDAIDERAERALYDDEVDGDDEVEDHNSKASDDEDQPEAEPQRPSGFVLYHRVYLYMRAGIRRAWTALRQLIFFCGSNPTNSL</sequence>
<feature type="region of interest" description="Disordered" evidence="1">
    <location>
        <begin position="331"/>
        <end position="365"/>
    </location>
</feature>
<feature type="compositionally biased region" description="Pro residues" evidence="1">
    <location>
        <begin position="214"/>
        <end position="230"/>
    </location>
</feature>
<dbReference type="EMBL" id="KV426091">
    <property type="protein sequence ID" value="KZV88724.1"/>
    <property type="molecule type" value="Genomic_DNA"/>
</dbReference>
<gene>
    <name evidence="2" type="ORF">EXIGLDRAFT_722376</name>
</gene>
<proteinExistence type="predicted"/>
<feature type="compositionally biased region" description="Acidic residues" evidence="1">
    <location>
        <begin position="196"/>
        <end position="209"/>
    </location>
</feature>
<dbReference type="Proteomes" id="UP000077266">
    <property type="component" value="Unassembled WGS sequence"/>
</dbReference>
<dbReference type="InParanoid" id="A0A165FBE5"/>
<accession>A0A165FBE5</accession>
<protein>
    <submittedName>
        <fullName evidence="2">Uncharacterized protein</fullName>
    </submittedName>
</protein>
<reference evidence="2 3" key="1">
    <citation type="journal article" date="2016" name="Mol. Biol. Evol.">
        <title>Comparative Genomics of Early-Diverging Mushroom-Forming Fungi Provides Insights into the Origins of Lignocellulose Decay Capabilities.</title>
        <authorList>
            <person name="Nagy L.G."/>
            <person name="Riley R."/>
            <person name="Tritt A."/>
            <person name="Adam C."/>
            <person name="Daum C."/>
            <person name="Floudas D."/>
            <person name="Sun H."/>
            <person name="Yadav J.S."/>
            <person name="Pangilinan J."/>
            <person name="Larsson K.H."/>
            <person name="Matsuura K."/>
            <person name="Barry K."/>
            <person name="Labutti K."/>
            <person name="Kuo R."/>
            <person name="Ohm R.A."/>
            <person name="Bhattacharya S.S."/>
            <person name="Shirouzu T."/>
            <person name="Yoshinaga Y."/>
            <person name="Martin F.M."/>
            <person name="Grigoriev I.V."/>
            <person name="Hibbett D.S."/>
        </authorList>
    </citation>
    <scope>NUCLEOTIDE SEQUENCE [LARGE SCALE GENOMIC DNA]</scope>
    <source>
        <strain evidence="2 3">HHB12029</strain>
    </source>
</reference>
<dbReference type="AlphaFoldDB" id="A0A165FBE5"/>
<organism evidence="2 3">
    <name type="scientific">Exidia glandulosa HHB12029</name>
    <dbReference type="NCBI Taxonomy" id="1314781"/>
    <lineage>
        <taxon>Eukaryota</taxon>
        <taxon>Fungi</taxon>
        <taxon>Dikarya</taxon>
        <taxon>Basidiomycota</taxon>
        <taxon>Agaricomycotina</taxon>
        <taxon>Agaricomycetes</taxon>
        <taxon>Auriculariales</taxon>
        <taxon>Exidiaceae</taxon>
        <taxon>Exidia</taxon>
    </lineage>
</organism>
<feature type="compositionally biased region" description="Acidic residues" evidence="1">
    <location>
        <begin position="335"/>
        <end position="345"/>
    </location>
</feature>
<feature type="region of interest" description="Disordered" evidence="1">
    <location>
        <begin position="184"/>
        <end position="231"/>
    </location>
</feature>
<name>A0A165FBE5_EXIGL</name>
<dbReference type="OrthoDB" id="3053346at2759"/>